<dbReference type="GO" id="GO:0008814">
    <property type="term" value="F:citrate CoA-transferase activity"/>
    <property type="evidence" value="ECO:0007669"/>
    <property type="project" value="UniProtKB-EC"/>
</dbReference>
<dbReference type="Proteomes" id="UP001152658">
    <property type="component" value="Unassembled WGS sequence"/>
</dbReference>
<comment type="function">
    <text evidence="4">Covalent carrier of the coenzyme of citrate lyase.</text>
</comment>
<dbReference type="GO" id="GO:0008815">
    <property type="term" value="F:citrate (pro-3S)-lyase activity"/>
    <property type="evidence" value="ECO:0007669"/>
    <property type="project" value="UniProtKB-EC"/>
</dbReference>
<comment type="caution">
    <text evidence="5">The sequence shown here is derived from an EMBL/GenBank/DDBJ whole genome shotgun (WGS) entry which is preliminary data.</text>
</comment>
<comment type="similarity">
    <text evidence="4">Belongs to the CitD family.</text>
</comment>
<comment type="subcellular location">
    <subcellularLocation>
        <location evidence="1 4">Cytoplasm</location>
    </subcellularLocation>
</comment>
<dbReference type="InterPro" id="IPR023439">
    <property type="entry name" value="Mal_deCO2ase/Cit_lyase_ACP"/>
</dbReference>
<dbReference type="RefSeq" id="WP_168786485.1">
    <property type="nucleotide sequence ID" value="NZ_CALYLF010000153.1"/>
</dbReference>
<dbReference type="GO" id="GO:0008816">
    <property type="term" value="F:citryl-CoA lyase activity"/>
    <property type="evidence" value="ECO:0007669"/>
    <property type="project" value="UniProtKB-EC"/>
</dbReference>
<evidence type="ECO:0000256" key="1">
    <source>
        <dbReference type="ARBA" id="ARBA00004496"/>
    </source>
</evidence>
<dbReference type="HAMAP" id="MF_00805">
    <property type="entry name" value="CitD"/>
    <property type="match status" value="1"/>
</dbReference>
<evidence type="ECO:0000256" key="2">
    <source>
        <dbReference type="ARBA" id="ARBA00022490"/>
    </source>
</evidence>
<keyword evidence="5" id="KW-0808">Transferase</keyword>
<comment type="subunit">
    <text evidence="4">Oligomer with a subunit composition of (alpha,beta,gamma)6.</text>
</comment>
<organism evidence="5 6">
    <name type="scientific">Vibrio aestuarianus</name>
    <dbReference type="NCBI Taxonomy" id="28171"/>
    <lineage>
        <taxon>Bacteria</taxon>
        <taxon>Pseudomonadati</taxon>
        <taxon>Pseudomonadota</taxon>
        <taxon>Gammaproteobacteria</taxon>
        <taxon>Vibrionales</taxon>
        <taxon>Vibrionaceae</taxon>
        <taxon>Vibrio</taxon>
    </lineage>
</organism>
<keyword evidence="5" id="KW-0456">Lyase</keyword>
<protein>
    <recommendedName>
        <fullName evidence="4">Citrate lyase acyl carrier protein</fullName>
    </recommendedName>
    <alternativeName>
        <fullName evidence="4">Citrate lyase gamma chain</fullName>
    </alternativeName>
</protein>
<name>A0ABM9FKZ1_9VIBR</name>
<feature type="modified residue" description="O-(phosphoribosyl dephospho-coenzyme A)serine" evidence="4">
    <location>
        <position position="14"/>
    </location>
</feature>
<reference evidence="5" key="1">
    <citation type="submission" date="2022-06" db="EMBL/GenBank/DDBJ databases">
        <authorList>
            <person name="Goudenege D."/>
            <person name="Le Roux F."/>
        </authorList>
    </citation>
    <scope>NUCLEOTIDE SEQUENCE</scope>
    <source>
        <strain evidence="5">12-063</strain>
    </source>
</reference>
<evidence type="ECO:0000256" key="3">
    <source>
        <dbReference type="ARBA" id="ARBA00022553"/>
    </source>
</evidence>
<gene>
    <name evidence="4 5" type="primary">citD</name>
    <name evidence="5" type="ORF">VAE063_370003</name>
</gene>
<dbReference type="NCBIfam" id="TIGR01608">
    <property type="entry name" value="citD"/>
    <property type="match status" value="1"/>
</dbReference>
<keyword evidence="3 4" id="KW-0597">Phosphoprotein</keyword>
<accession>A0ABM9FKZ1</accession>
<proteinExistence type="inferred from homology"/>
<dbReference type="Pfam" id="PF06857">
    <property type="entry name" value="ACP"/>
    <property type="match status" value="1"/>
</dbReference>
<dbReference type="PIRSF" id="PIRSF002736">
    <property type="entry name" value="Citrt_lyas_gamma"/>
    <property type="match status" value="1"/>
</dbReference>
<keyword evidence="2 4" id="KW-0963">Cytoplasm</keyword>
<dbReference type="InterPro" id="IPR006495">
    <property type="entry name" value="CitD"/>
</dbReference>
<sequence length="100" mass="10881">MEILHRSYAGTLESSDLLVEVSPAQGRSIEVEITSSVEKQFEPAIRNVIMSTLEQMGVTSAHLTINDKGSLDCVIRARVQAAVMRASKGVDCHQLVWGAI</sequence>
<keyword evidence="6" id="KW-1185">Reference proteome</keyword>
<evidence type="ECO:0000313" key="5">
    <source>
        <dbReference type="EMBL" id="CAH8206595.1"/>
    </source>
</evidence>
<evidence type="ECO:0000256" key="4">
    <source>
        <dbReference type="HAMAP-Rule" id="MF_00805"/>
    </source>
</evidence>
<evidence type="ECO:0000313" key="6">
    <source>
        <dbReference type="Proteomes" id="UP001152658"/>
    </source>
</evidence>
<dbReference type="NCBIfam" id="NF009726">
    <property type="entry name" value="PRK13253.1"/>
    <property type="match status" value="1"/>
</dbReference>
<dbReference type="EMBL" id="CALYLK010000072">
    <property type="protein sequence ID" value="CAH8206595.1"/>
    <property type="molecule type" value="Genomic_DNA"/>
</dbReference>